<accession>A0A2U3QJK2</accession>
<evidence type="ECO:0000259" key="2">
    <source>
        <dbReference type="Pfam" id="PF00582"/>
    </source>
</evidence>
<sequence>MNGQPRLVAGIDLSPETIQVVSYAALFATATHSKVRLLYVMDYLLTPPSYLLAYIEEEKKRGEKEVAVWGTRLREAGVDAEYEIILGRLHESFMKVMEETPPSLMVIGYKSHLVRPSSSERLIKSMKMPVLVVKGKIASEASIGSAGVKSILCPIDFSENSKKAIAAARQYASLFSAHMRLVHVIPTHRVKKEGFFWRQLPETERIAFDAGMRSEAESKLTAFCRVQGIVEKGEIFEGHPGEVISSIAEEGKHDLIVIGARGLSYVESVLIGGTTEAVLKTSPCPVLIVH</sequence>
<dbReference type="InterPro" id="IPR006015">
    <property type="entry name" value="Universal_stress_UspA"/>
</dbReference>
<dbReference type="InterPro" id="IPR006016">
    <property type="entry name" value="UspA"/>
</dbReference>
<dbReference type="PRINTS" id="PR01438">
    <property type="entry name" value="UNVRSLSTRESS"/>
</dbReference>
<dbReference type="Gene3D" id="3.40.50.620">
    <property type="entry name" value="HUPs"/>
    <property type="match status" value="2"/>
</dbReference>
<dbReference type="AlphaFoldDB" id="A0A2U3QJK2"/>
<evidence type="ECO:0000256" key="1">
    <source>
        <dbReference type="ARBA" id="ARBA00008791"/>
    </source>
</evidence>
<protein>
    <submittedName>
        <fullName evidence="3">Putative Universal stress protein</fullName>
    </submittedName>
</protein>
<dbReference type="InterPro" id="IPR014729">
    <property type="entry name" value="Rossmann-like_a/b/a_fold"/>
</dbReference>
<evidence type="ECO:0000313" key="3">
    <source>
        <dbReference type="EMBL" id="SPQ01549.1"/>
    </source>
</evidence>
<evidence type="ECO:0000313" key="4">
    <source>
        <dbReference type="Proteomes" id="UP000245125"/>
    </source>
</evidence>
<keyword evidence="4" id="KW-1185">Reference proteome</keyword>
<dbReference type="PANTHER" id="PTHR46268:SF6">
    <property type="entry name" value="UNIVERSAL STRESS PROTEIN UP12"/>
    <property type="match status" value="1"/>
</dbReference>
<feature type="domain" description="UspA" evidence="2">
    <location>
        <begin position="6"/>
        <end position="134"/>
    </location>
</feature>
<dbReference type="Pfam" id="PF00582">
    <property type="entry name" value="Usp"/>
    <property type="match status" value="2"/>
</dbReference>
<dbReference type="EMBL" id="OUUY01000108">
    <property type="protein sequence ID" value="SPQ01549.1"/>
    <property type="molecule type" value="Genomic_DNA"/>
</dbReference>
<dbReference type="OrthoDB" id="9794782at2"/>
<dbReference type="CDD" id="cd00293">
    <property type="entry name" value="USP-like"/>
    <property type="match status" value="2"/>
</dbReference>
<name>A0A2U3QJK2_9BACT</name>
<dbReference type="PANTHER" id="PTHR46268">
    <property type="entry name" value="STRESS RESPONSE PROTEIN NHAX"/>
    <property type="match status" value="1"/>
</dbReference>
<organism evidence="3 4">
    <name type="scientific">Candidatus Sulfobium mesophilum</name>
    <dbReference type="NCBI Taxonomy" id="2016548"/>
    <lineage>
        <taxon>Bacteria</taxon>
        <taxon>Pseudomonadati</taxon>
        <taxon>Nitrospirota</taxon>
        <taxon>Nitrospiria</taxon>
        <taxon>Nitrospirales</taxon>
        <taxon>Nitrospiraceae</taxon>
        <taxon>Candidatus Sulfobium</taxon>
    </lineage>
</organism>
<dbReference type="SUPFAM" id="SSF52402">
    <property type="entry name" value="Adenine nucleotide alpha hydrolases-like"/>
    <property type="match status" value="2"/>
</dbReference>
<reference evidence="4" key="1">
    <citation type="submission" date="2018-03" db="EMBL/GenBank/DDBJ databases">
        <authorList>
            <person name="Zecchin S."/>
        </authorList>
    </citation>
    <scope>NUCLEOTIDE SEQUENCE [LARGE SCALE GENOMIC DNA]</scope>
</reference>
<gene>
    <name evidence="3" type="ORF">NBG4_60025</name>
</gene>
<dbReference type="Proteomes" id="UP000245125">
    <property type="component" value="Unassembled WGS sequence"/>
</dbReference>
<comment type="similarity">
    <text evidence="1">Belongs to the universal stress protein A family.</text>
</comment>
<proteinExistence type="inferred from homology"/>
<feature type="domain" description="UspA" evidence="2">
    <location>
        <begin position="149"/>
        <end position="290"/>
    </location>
</feature>